<keyword evidence="7" id="KW-0067">ATP-binding</keyword>
<evidence type="ECO:0000256" key="6">
    <source>
        <dbReference type="ARBA" id="ARBA00022741"/>
    </source>
</evidence>
<evidence type="ECO:0000256" key="4">
    <source>
        <dbReference type="ARBA" id="ARBA00022692"/>
    </source>
</evidence>
<keyword evidence="14" id="KW-1185">Reference proteome</keyword>
<comment type="subcellular location">
    <subcellularLocation>
        <location evidence="1">Membrane</location>
        <topology evidence="1">Multi-pass membrane protein</topology>
    </subcellularLocation>
</comment>
<dbReference type="Proteomes" id="UP001244341">
    <property type="component" value="Chromosome 1b"/>
</dbReference>
<gene>
    <name evidence="13" type="ORF">OEZ85_008702</name>
</gene>
<feature type="domain" description="ABC transporter" evidence="12">
    <location>
        <begin position="976"/>
        <end position="1233"/>
    </location>
</feature>
<dbReference type="InterPro" id="IPR027417">
    <property type="entry name" value="P-loop_NTPase"/>
</dbReference>
<feature type="transmembrane region" description="Helical" evidence="11">
    <location>
        <begin position="1478"/>
        <end position="1499"/>
    </location>
</feature>
<accession>A0ABY8TJK5</accession>
<feature type="region of interest" description="Disordered" evidence="10">
    <location>
        <begin position="83"/>
        <end position="107"/>
    </location>
</feature>
<evidence type="ECO:0000256" key="7">
    <source>
        <dbReference type="ARBA" id="ARBA00022840"/>
    </source>
</evidence>
<evidence type="ECO:0000313" key="14">
    <source>
        <dbReference type="Proteomes" id="UP001244341"/>
    </source>
</evidence>
<keyword evidence="3" id="KW-0813">Transport</keyword>
<dbReference type="EMBL" id="CP126208">
    <property type="protein sequence ID" value="WIA09294.1"/>
    <property type="molecule type" value="Genomic_DNA"/>
</dbReference>
<feature type="region of interest" description="Disordered" evidence="10">
    <location>
        <begin position="1"/>
        <end position="49"/>
    </location>
</feature>
<dbReference type="Pfam" id="PF19055">
    <property type="entry name" value="ABC2_membrane_7"/>
    <property type="match status" value="1"/>
</dbReference>
<evidence type="ECO:0000256" key="10">
    <source>
        <dbReference type="SAM" id="MobiDB-lite"/>
    </source>
</evidence>
<dbReference type="InterPro" id="IPR043926">
    <property type="entry name" value="ABCG_dom"/>
</dbReference>
<feature type="transmembrane region" description="Helical" evidence="11">
    <location>
        <begin position="571"/>
        <end position="592"/>
    </location>
</feature>
<organism evidence="13 14">
    <name type="scientific">Tetradesmus obliquus</name>
    <name type="common">Green alga</name>
    <name type="synonym">Acutodesmus obliquus</name>
    <dbReference type="NCBI Taxonomy" id="3088"/>
    <lineage>
        <taxon>Eukaryota</taxon>
        <taxon>Viridiplantae</taxon>
        <taxon>Chlorophyta</taxon>
        <taxon>core chlorophytes</taxon>
        <taxon>Chlorophyceae</taxon>
        <taxon>CS clade</taxon>
        <taxon>Sphaeropleales</taxon>
        <taxon>Scenedesmaceae</taxon>
        <taxon>Tetradesmus</taxon>
    </lineage>
</organism>
<protein>
    <recommendedName>
        <fullName evidence="12">ABC transporter domain-containing protein</fullName>
    </recommendedName>
</protein>
<dbReference type="Pfam" id="PF08370">
    <property type="entry name" value="PDR_assoc"/>
    <property type="match status" value="1"/>
</dbReference>
<dbReference type="Pfam" id="PF00005">
    <property type="entry name" value="ABC_tran"/>
    <property type="match status" value="2"/>
</dbReference>
<dbReference type="InterPro" id="IPR003439">
    <property type="entry name" value="ABC_transporter-like_ATP-bd"/>
</dbReference>
<feature type="domain" description="ABC transporter" evidence="12">
    <location>
        <begin position="195"/>
        <end position="475"/>
    </location>
</feature>
<dbReference type="InterPro" id="IPR013525">
    <property type="entry name" value="ABC2_TM"/>
</dbReference>
<evidence type="ECO:0000256" key="2">
    <source>
        <dbReference type="ARBA" id="ARBA00006012"/>
    </source>
</evidence>
<evidence type="ECO:0000313" key="13">
    <source>
        <dbReference type="EMBL" id="WIA09294.1"/>
    </source>
</evidence>
<dbReference type="Pfam" id="PF01061">
    <property type="entry name" value="ABC2_membrane"/>
    <property type="match status" value="2"/>
</dbReference>
<evidence type="ECO:0000256" key="3">
    <source>
        <dbReference type="ARBA" id="ARBA00022448"/>
    </source>
</evidence>
<dbReference type="SUPFAM" id="SSF52540">
    <property type="entry name" value="P-loop containing nucleoside triphosphate hydrolases"/>
    <property type="match status" value="2"/>
</dbReference>
<dbReference type="CDD" id="cd03232">
    <property type="entry name" value="ABCG_PDR_domain2"/>
    <property type="match status" value="1"/>
</dbReference>
<feature type="transmembrane region" description="Helical" evidence="11">
    <location>
        <begin position="799"/>
        <end position="823"/>
    </location>
</feature>
<evidence type="ECO:0000256" key="5">
    <source>
        <dbReference type="ARBA" id="ARBA00022737"/>
    </source>
</evidence>
<feature type="transmembrane region" description="Helical" evidence="11">
    <location>
        <begin position="1440"/>
        <end position="1466"/>
    </location>
</feature>
<keyword evidence="9 11" id="KW-0472">Membrane</keyword>
<dbReference type="Gene3D" id="3.40.50.300">
    <property type="entry name" value="P-loop containing nucleotide triphosphate hydrolases"/>
    <property type="match status" value="2"/>
</dbReference>
<feature type="transmembrane region" description="Helical" evidence="11">
    <location>
        <begin position="1551"/>
        <end position="1577"/>
    </location>
</feature>
<keyword evidence="5" id="KW-0677">Repeat</keyword>
<keyword evidence="6" id="KW-0547">Nucleotide-binding</keyword>
<reference evidence="13 14" key="1">
    <citation type="submission" date="2023-05" db="EMBL/GenBank/DDBJ databases">
        <title>A 100% complete, gapless, phased diploid assembly of the Scenedesmus obliquus UTEX 3031 genome.</title>
        <authorList>
            <person name="Biondi T.C."/>
            <person name="Hanschen E.R."/>
            <person name="Kwon T."/>
            <person name="Eng W."/>
            <person name="Kruse C.P.S."/>
            <person name="Koehler S.I."/>
            <person name="Kunde Y."/>
            <person name="Gleasner C.D."/>
            <person name="You Mak K.T."/>
            <person name="Polle J."/>
            <person name="Hovde B.T."/>
            <person name="Starkenburg S.R."/>
        </authorList>
    </citation>
    <scope>NUCLEOTIDE SEQUENCE [LARGE SCALE GENOMIC DNA]</scope>
    <source>
        <strain evidence="13 14">DOE0152z</strain>
    </source>
</reference>
<keyword evidence="8 11" id="KW-1133">Transmembrane helix</keyword>
<evidence type="ECO:0000256" key="9">
    <source>
        <dbReference type="ARBA" id="ARBA00023136"/>
    </source>
</evidence>
<evidence type="ECO:0000256" key="11">
    <source>
        <dbReference type="SAM" id="Phobius"/>
    </source>
</evidence>
<dbReference type="PROSITE" id="PS50893">
    <property type="entry name" value="ABC_TRANSPORTER_2"/>
    <property type="match status" value="2"/>
</dbReference>
<feature type="transmembrane region" description="Helical" evidence="11">
    <location>
        <begin position="1360"/>
        <end position="1383"/>
    </location>
</feature>
<evidence type="ECO:0000259" key="12">
    <source>
        <dbReference type="PROSITE" id="PS50893"/>
    </source>
</evidence>
<dbReference type="InterPro" id="IPR034003">
    <property type="entry name" value="ABCG_PDR_2"/>
</dbReference>
<proteinExistence type="inferred from homology"/>
<feature type="region of interest" description="Disordered" evidence="10">
    <location>
        <begin position="919"/>
        <end position="939"/>
    </location>
</feature>
<name>A0ABY8TJK5_TETOB</name>
<feature type="transmembrane region" description="Helical" evidence="11">
    <location>
        <begin position="604"/>
        <end position="624"/>
    </location>
</feature>
<feature type="transmembrane region" description="Helical" evidence="11">
    <location>
        <begin position="686"/>
        <end position="707"/>
    </location>
</feature>
<keyword evidence="4 11" id="KW-0812">Transmembrane</keyword>
<dbReference type="InterPro" id="IPR013581">
    <property type="entry name" value="PDR_assoc"/>
</dbReference>
<feature type="transmembrane region" description="Helical" evidence="11">
    <location>
        <begin position="1404"/>
        <end position="1428"/>
    </location>
</feature>
<evidence type="ECO:0000256" key="8">
    <source>
        <dbReference type="ARBA" id="ARBA00022989"/>
    </source>
</evidence>
<feature type="transmembrane region" description="Helical" evidence="11">
    <location>
        <begin position="719"/>
        <end position="736"/>
    </location>
</feature>
<dbReference type="InterPro" id="IPR003593">
    <property type="entry name" value="AAA+_ATPase"/>
</dbReference>
<sequence>MTTRRESFDTQLGSHAQYAGTYGAIGVPPEEGLARGSHAAEYAARSEQDSRDLVQAAVEEQRIRRQKSQLRRRGSLEVELLKPDSSSAAAGRLPRSRSKGSRLGEDESTVVVDVTRLHRRDVDPALRRALLDEALETQEQDNEELLNKFRQRLDRAGVQLSRVEVKFTDLNISADVLVGSRGMPTVANAFIRKPLELLTAARLLPSNRHHHTILQGVTGVLRPGRLTLLLGPPGSGKTMLLKALAGQLRGSGGEGLNMRGAITYNGETFDSFQVARTSAYISQDDNHQAELTVRETLDFAARCLGVGHKQEYADQLRAAEKAQGIEPDAEIDALLKASAVEGKRSNIVTDLMLRVLGLEVCADTMVGGAMMRGVSGGQRKRVTTGEMMVGPAKTLLMDEISTGLDSSTTYLIVRCIRNYVHLLEGTVLMSLLQPPPEVFELFDDVMLLSEGQMVYHGPRQDIVGFFAGLGFAIPPRKGVADFLQEVTSRRDQQQYWARDPSQYSFVPVAAFHAAYEASPQGSAMRAAVAAPAPQQPPRLDPLVRHRYALSGMALFKASLRRDWTLVKRNSFLYIFKTCQVVVIGLITGTLFLKGRIPTNTIQGGTLYLGLIFFSIVHLMFASYAEQTLMIASLGVFFKQRTAQFFPAWAFCAPTTLLRVPYSLLEGILWASIVYWLTGMAPDAGRFFIFLGYLALLHQMGTALFRLMGALGREISRTNVFGSFALVLLILLGGFALKRPDIHPWWIWMYWASPITYATNALAVNEMSAPRWSAPFTAEGVTRPMGEWVLLNSGMWTQPYWRWMPALVLLGYWALFNAIMFLALQYLPPPARNTPLFTAEYLADREVNRTGTAPAALLKSASAAKLSDASHKSSKAVKKSSSRVELSKPIAAAPASASASANSLQDVELAYPASVVTHNAAAHGGDGSPTSSGSNSRDLHVLVTPTTPTAGAHHTNGGGAAAGGGKGLALPFKPMSVAFKDICYYVDAPAGAKGASGAEKGAHKPQLQLLHNITGSFRPGMLTALMGVSGAGKTTLMDVLAGRKTSGRVEGQIWVGGHPKQQHSFARVCGYVEQTDIHTPRTTVREALVVSATLRLYEGRERHLLEAFVDDVLQLVELGPNRDTLVGVPGEWGLSIEQRKRLTIAVELVANPSVVFMDEPTSGLDARAAAIVMRAVRNTVDTGRTVVCTIHQPSIHIFDAFDELLLLKRGGRTIFHGALGADSNLLIDYFTQTPGVEPPGEGFNPSTWMLDVSAVGSEARLAVDFADVYEDSQLRRRNEALVEQLSQPPPGSAPLHFDRPFAASTWQQFSVLMRRWLTSYWRNPGYNATRIVFCVVLAVLLGTIYLWMGQRRASMSDVTNIMGALFICITFLGTSNASGVQPIVATERPVFYRELAAGMYSPLPFAVAQVLVELPYVIVQALLYGTITYMLVHFELNAAKFWWYILFTFLTLLFFTYYGMMSVAISANIQLASIMSSSVYSLWFLMAGFFIPYAAMPPWWSWYYWLNPLSYMLYGIITSQLGDVTSTITVAPGETSTVQELLRTMLGFQASFVGWCALIMAGFILAFVAAIIGALRFFNFQRR</sequence>
<evidence type="ECO:0000256" key="1">
    <source>
        <dbReference type="ARBA" id="ARBA00004141"/>
    </source>
</evidence>
<dbReference type="PANTHER" id="PTHR19241">
    <property type="entry name" value="ATP-BINDING CASSETTE TRANSPORTER"/>
    <property type="match status" value="1"/>
</dbReference>
<feature type="transmembrane region" description="Helical" evidence="11">
    <location>
        <begin position="1330"/>
        <end position="1348"/>
    </location>
</feature>
<dbReference type="SMART" id="SM00382">
    <property type="entry name" value="AAA"/>
    <property type="match status" value="2"/>
</dbReference>
<comment type="similarity">
    <text evidence="2">Belongs to the ABC transporter superfamily. ABCG family. PDR (TC 3.A.1.205) subfamily.</text>
</comment>